<dbReference type="Gene3D" id="3.40.50.11890">
    <property type="match status" value="1"/>
</dbReference>
<evidence type="ECO:0000313" key="5">
    <source>
        <dbReference type="Proteomes" id="UP000198636"/>
    </source>
</evidence>
<keyword evidence="5" id="KW-1185">Reference proteome</keyword>
<accession>A0A1G5I301</accession>
<organism evidence="4 5">
    <name type="scientific">Alkaliphilus peptidifermentans DSM 18978</name>
    <dbReference type="NCBI Taxonomy" id="1120976"/>
    <lineage>
        <taxon>Bacteria</taxon>
        <taxon>Bacillati</taxon>
        <taxon>Bacillota</taxon>
        <taxon>Clostridia</taxon>
        <taxon>Peptostreptococcales</taxon>
        <taxon>Natronincolaceae</taxon>
        <taxon>Alkaliphilus</taxon>
    </lineage>
</organism>
<comment type="similarity">
    <text evidence="2">Belongs to the FldB/FldC dehydratase alpha/beta subunit family.</text>
</comment>
<evidence type="ECO:0000256" key="1">
    <source>
        <dbReference type="ARBA" id="ARBA00001966"/>
    </source>
</evidence>
<reference evidence="4 5" key="1">
    <citation type="submission" date="2016-10" db="EMBL/GenBank/DDBJ databases">
        <authorList>
            <person name="de Groot N.N."/>
        </authorList>
    </citation>
    <scope>NUCLEOTIDE SEQUENCE [LARGE SCALE GENOMIC DNA]</scope>
    <source>
        <strain evidence="4 5">DSM 18978</strain>
    </source>
</reference>
<keyword evidence="3" id="KW-0408">Iron</keyword>
<dbReference type="RefSeq" id="WP_091543318.1">
    <property type="nucleotide sequence ID" value="NZ_FMUS01000013.1"/>
</dbReference>
<dbReference type="PANTHER" id="PTHR30548:SF1">
    <property type="entry name" value="DEHYDRATASE SUBUNIT MJ0007-RELATED"/>
    <property type="match status" value="1"/>
</dbReference>
<dbReference type="EMBL" id="FMUS01000013">
    <property type="protein sequence ID" value="SCY70436.1"/>
    <property type="molecule type" value="Genomic_DNA"/>
</dbReference>
<gene>
    <name evidence="4" type="ORF">SAMN03080606_02231</name>
</gene>
<dbReference type="AlphaFoldDB" id="A0A1G5I301"/>
<dbReference type="PANTHER" id="PTHR30548">
    <property type="entry name" value="2-HYDROXYGLUTARYL-COA DEHYDRATASE, D-COMPONENT-RELATED"/>
    <property type="match status" value="1"/>
</dbReference>
<evidence type="ECO:0000256" key="3">
    <source>
        <dbReference type="ARBA" id="ARBA00023014"/>
    </source>
</evidence>
<dbReference type="Pfam" id="PF06050">
    <property type="entry name" value="HGD-D"/>
    <property type="match status" value="2"/>
</dbReference>
<keyword evidence="3" id="KW-0411">Iron-sulfur</keyword>
<evidence type="ECO:0000256" key="2">
    <source>
        <dbReference type="ARBA" id="ARBA00005806"/>
    </source>
</evidence>
<proteinExistence type="inferred from homology"/>
<dbReference type="STRING" id="1120976.SAMN03080606_02231"/>
<dbReference type="GO" id="GO:0051536">
    <property type="term" value="F:iron-sulfur cluster binding"/>
    <property type="evidence" value="ECO:0007669"/>
    <property type="project" value="UniProtKB-KW"/>
</dbReference>
<dbReference type="Gene3D" id="3.40.50.11900">
    <property type="match status" value="1"/>
</dbReference>
<comment type="cofactor">
    <cofactor evidence="1">
        <name>[4Fe-4S] cluster</name>
        <dbReference type="ChEBI" id="CHEBI:49883"/>
    </cofactor>
</comment>
<keyword evidence="3" id="KW-0479">Metal-binding</keyword>
<dbReference type="Proteomes" id="UP000198636">
    <property type="component" value="Unassembled WGS sequence"/>
</dbReference>
<sequence length="302" mass="35016">MKEKARSLKIAYMCSYVPYKFMEQQGFEMIYINQPYNISKEMHDKLPVNLCSYVRYCQKVVETGDFDGIILTNCCNGVQRLYDYMKSEVKIRFCYLLELPRKNTLKEYEFYYKSVSLLVEEMKKYFDIGDISILKKSPEEIRVKEKVPDGRTVLALGSAVSPSTMETLNDYFTSYNILVKACSTRQSGDAILEIRNKFTGRDFDISNKEFLIDAEPCPRMNDFTGWFKQFIAQQHTGLCGVVYISPQRCDNLLLSYPHVKKICDSLHIPIIQIEEEYGSWAMGQPSVRLEAFAENLGFKGKK</sequence>
<protein>
    <submittedName>
        <fullName evidence="4">Benzoyl-CoA reductase/2-hydroxyglutaryl-CoA dehydratase subunit, BcrC/BadD/HgdB</fullName>
    </submittedName>
</protein>
<evidence type="ECO:0000313" key="4">
    <source>
        <dbReference type="EMBL" id="SCY70436.1"/>
    </source>
</evidence>
<dbReference type="GO" id="GO:0016836">
    <property type="term" value="F:hydro-lyase activity"/>
    <property type="evidence" value="ECO:0007669"/>
    <property type="project" value="UniProtKB-ARBA"/>
</dbReference>
<name>A0A1G5I301_9FIRM</name>
<dbReference type="OrthoDB" id="355459at2"/>
<dbReference type="InterPro" id="IPR010327">
    <property type="entry name" value="FldB/FldC_alpha/beta"/>
</dbReference>